<reference evidence="9 10" key="1">
    <citation type="submission" date="2024-09" db="EMBL/GenBank/DDBJ databases">
        <authorList>
            <person name="Sun Q."/>
            <person name="Mori K."/>
        </authorList>
    </citation>
    <scope>NUCLEOTIDE SEQUENCE [LARGE SCALE GENOMIC DNA]</scope>
    <source>
        <strain evidence="9 10">JCM 3331</strain>
    </source>
</reference>
<keyword evidence="10" id="KW-1185">Reference proteome</keyword>
<dbReference type="EMBL" id="JBHMCG010000036">
    <property type="protein sequence ID" value="MFB9572242.1"/>
    <property type="molecule type" value="Genomic_DNA"/>
</dbReference>
<dbReference type="PANTHER" id="PTHR32196">
    <property type="entry name" value="ABC TRANSPORTER PERMEASE PROTEIN YPHD-RELATED-RELATED"/>
    <property type="match status" value="1"/>
</dbReference>
<keyword evidence="4" id="KW-0997">Cell inner membrane</keyword>
<dbReference type="RefSeq" id="WP_345513270.1">
    <property type="nucleotide sequence ID" value="NZ_BAAAXD010000021.1"/>
</dbReference>
<comment type="subcellular location">
    <subcellularLocation>
        <location evidence="1">Cell membrane</location>
        <topology evidence="1">Multi-pass membrane protein</topology>
    </subcellularLocation>
</comment>
<feature type="transmembrane region" description="Helical" evidence="8">
    <location>
        <begin position="275"/>
        <end position="292"/>
    </location>
</feature>
<feature type="transmembrane region" description="Helical" evidence="8">
    <location>
        <begin position="323"/>
        <end position="342"/>
    </location>
</feature>
<feature type="transmembrane region" description="Helical" evidence="8">
    <location>
        <begin position="63"/>
        <end position="81"/>
    </location>
</feature>
<dbReference type="Proteomes" id="UP001589710">
    <property type="component" value="Unassembled WGS sequence"/>
</dbReference>
<name>A0ABV5R4M0_9ACTN</name>
<evidence type="ECO:0000256" key="6">
    <source>
        <dbReference type="ARBA" id="ARBA00022989"/>
    </source>
</evidence>
<evidence type="ECO:0000313" key="9">
    <source>
        <dbReference type="EMBL" id="MFB9572242.1"/>
    </source>
</evidence>
<protein>
    <submittedName>
        <fullName evidence="9">ABC transporter permease</fullName>
    </submittedName>
</protein>
<evidence type="ECO:0000256" key="2">
    <source>
        <dbReference type="ARBA" id="ARBA00022448"/>
    </source>
</evidence>
<proteinExistence type="predicted"/>
<evidence type="ECO:0000313" key="10">
    <source>
        <dbReference type="Proteomes" id="UP001589710"/>
    </source>
</evidence>
<dbReference type="CDD" id="cd06579">
    <property type="entry name" value="TM_PBP1_transp_AraH_like"/>
    <property type="match status" value="1"/>
</dbReference>
<evidence type="ECO:0000256" key="1">
    <source>
        <dbReference type="ARBA" id="ARBA00004651"/>
    </source>
</evidence>
<evidence type="ECO:0000256" key="7">
    <source>
        <dbReference type="ARBA" id="ARBA00023136"/>
    </source>
</evidence>
<keyword evidence="3" id="KW-1003">Cell membrane</keyword>
<organism evidence="9 10">
    <name type="scientific">Streptomyces yanii</name>
    <dbReference type="NCBI Taxonomy" id="78510"/>
    <lineage>
        <taxon>Bacteria</taxon>
        <taxon>Bacillati</taxon>
        <taxon>Actinomycetota</taxon>
        <taxon>Actinomycetes</taxon>
        <taxon>Kitasatosporales</taxon>
        <taxon>Streptomycetaceae</taxon>
        <taxon>Streptomyces</taxon>
    </lineage>
</organism>
<keyword evidence="7 8" id="KW-0472">Membrane</keyword>
<sequence>MTPHLPIPTVGADVSGPDTMKRVRRAAAALTSNWVFLALVVLVVAFSLQAGGTFLNADNFRNILFNASGTILLAVGTAYLIIGGQLDLSIGSVLVFSQVIAAKTIVAVSGSAESGYPNAGAAITLGIAVALAVGAAWGLLNGVLVTRLKIPSFIITLGTLGMGLGLAQVITKGTDVTGLPPQMVTGIGMRQVLGLPLPVWIAAAVAVVAGLVLARTQFGRYTYAIGSNAEGARRSGIKVTRHQVVLFTMMGALAGLAGVLDVARYTTTQVSGHSADNLVAIAAVIIGGASLFGGRGTIFGTAVGVMIPAVLNNGLVIVNVQPFWQTVAIGAILIVAVAVDDIKRRQQLRAS</sequence>
<keyword evidence="6 8" id="KW-1133">Transmembrane helix</keyword>
<feature type="transmembrane region" description="Helical" evidence="8">
    <location>
        <begin position="30"/>
        <end position="51"/>
    </location>
</feature>
<feature type="transmembrane region" description="Helical" evidence="8">
    <location>
        <begin position="152"/>
        <end position="171"/>
    </location>
</feature>
<feature type="transmembrane region" description="Helical" evidence="8">
    <location>
        <begin position="244"/>
        <end position="263"/>
    </location>
</feature>
<dbReference type="InterPro" id="IPR001851">
    <property type="entry name" value="ABC_transp_permease"/>
</dbReference>
<evidence type="ECO:0000256" key="3">
    <source>
        <dbReference type="ARBA" id="ARBA00022475"/>
    </source>
</evidence>
<feature type="transmembrane region" description="Helical" evidence="8">
    <location>
        <begin position="299"/>
        <end position="317"/>
    </location>
</feature>
<comment type="caution">
    <text evidence="9">The sequence shown here is derived from an EMBL/GenBank/DDBJ whole genome shotgun (WGS) entry which is preliminary data.</text>
</comment>
<evidence type="ECO:0000256" key="8">
    <source>
        <dbReference type="SAM" id="Phobius"/>
    </source>
</evidence>
<feature type="transmembrane region" description="Helical" evidence="8">
    <location>
        <begin position="120"/>
        <end position="140"/>
    </location>
</feature>
<feature type="transmembrane region" description="Helical" evidence="8">
    <location>
        <begin position="88"/>
        <end position="108"/>
    </location>
</feature>
<evidence type="ECO:0000256" key="4">
    <source>
        <dbReference type="ARBA" id="ARBA00022519"/>
    </source>
</evidence>
<dbReference type="PANTHER" id="PTHR32196:SF21">
    <property type="entry name" value="ABC TRANSPORTER PERMEASE PROTEIN YPHD-RELATED"/>
    <property type="match status" value="1"/>
</dbReference>
<dbReference type="Pfam" id="PF02653">
    <property type="entry name" value="BPD_transp_2"/>
    <property type="match status" value="1"/>
</dbReference>
<feature type="transmembrane region" description="Helical" evidence="8">
    <location>
        <begin position="191"/>
        <end position="214"/>
    </location>
</feature>
<evidence type="ECO:0000256" key="5">
    <source>
        <dbReference type="ARBA" id="ARBA00022692"/>
    </source>
</evidence>
<accession>A0ABV5R4M0</accession>
<keyword evidence="2" id="KW-0813">Transport</keyword>
<gene>
    <name evidence="9" type="ORF">ACFFTL_07880</name>
</gene>
<keyword evidence="5 8" id="KW-0812">Transmembrane</keyword>